<accession>M0MZJ5</accession>
<dbReference type="AlphaFoldDB" id="M0MZJ5"/>
<sequence>MADLDPSDHTIDELEAQLDEIDDPETLREIREEETDGEDRTGATEAIDERLDSVADDGNDRDGGGDGDGDESVDDGSNGNGLGIIDIRNQVRSVAADLIGRPLDGITEVRADDDGWYSTVEVIERNSIPDTQDILGRYEIDLDADGNVRGYRRLRRYRRGDTNDETLE</sequence>
<evidence type="ECO:0000256" key="1">
    <source>
        <dbReference type="SAM" id="MobiDB-lite"/>
    </source>
</evidence>
<proteinExistence type="predicted"/>
<feature type="compositionally biased region" description="Acidic residues" evidence="1">
    <location>
        <begin position="65"/>
        <end position="74"/>
    </location>
</feature>
<dbReference type="InterPro" id="IPR008634">
    <property type="entry name" value="Gas-vesicle_GvpO"/>
</dbReference>
<gene>
    <name evidence="2" type="ORF">C450_12755</name>
</gene>
<feature type="region of interest" description="Disordered" evidence="1">
    <location>
        <begin position="1"/>
        <end position="83"/>
    </location>
</feature>
<name>M0MZJ5_9EURY</name>
<dbReference type="OrthoDB" id="205220at2157"/>
<dbReference type="Pfam" id="PF05800">
    <property type="entry name" value="GvpO"/>
    <property type="match status" value="1"/>
</dbReference>
<evidence type="ECO:0000313" key="3">
    <source>
        <dbReference type="Proteomes" id="UP000011625"/>
    </source>
</evidence>
<dbReference type="PATRIC" id="fig|1227456.3.peg.2579"/>
<organism evidence="2 3">
    <name type="scientific">Halococcus salifodinae DSM 8989</name>
    <dbReference type="NCBI Taxonomy" id="1227456"/>
    <lineage>
        <taxon>Archaea</taxon>
        <taxon>Methanobacteriati</taxon>
        <taxon>Methanobacteriota</taxon>
        <taxon>Stenosarchaea group</taxon>
        <taxon>Halobacteria</taxon>
        <taxon>Halobacteriales</taxon>
        <taxon>Halococcaceae</taxon>
        <taxon>Halococcus</taxon>
    </lineage>
</organism>
<dbReference type="STRING" id="1227456.C450_12755"/>
<comment type="caution">
    <text evidence="2">The sequence shown here is derived from an EMBL/GenBank/DDBJ whole genome shotgun (WGS) entry which is preliminary data.</text>
</comment>
<evidence type="ECO:0000313" key="2">
    <source>
        <dbReference type="EMBL" id="EMA51006.1"/>
    </source>
</evidence>
<dbReference type="GO" id="GO:0031412">
    <property type="term" value="P:gas vesicle organization"/>
    <property type="evidence" value="ECO:0007669"/>
    <property type="project" value="InterPro"/>
</dbReference>
<keyword evidence="3" id="KW-1185">Reference proteome</keyword>
<feature type="compositionally biased region" description="Basic and acidic residues" evidence="1">
    <location>
        <begin position="1"/>
        <end position="12"/>
    </location>
</feature>
<feature type="compositionally biased region" description="Basic and acidic residues" evidence="1">
    <location>
        <begin position="38"/>
        <end position="64"/>
    </location>
</feature>
<feature type="compositionally biased region" description="Acidic residues" evidence="1">
    <location>
        <begin position="13"/>
        <end position="24"/>
    </location>
</feature>
<dbReference type="Proteomes" id="UP000011625">
    <property type="component" value="Unassembled WGS sequence"/>
</dbReference>
<reference evidence="2 3" key="1">
    <citation type="journal article" date="2014" name="PLoS Genet.">
        <title>Phylogenetically driven sequencing of extremely halophilic archaea reveals strategies for static and dynamic osmo-response.</title>
        <authorList>
            <person name="Becker E.A."/>
            <person name="Seitzer P.M."/>
            <person name="Tritt A."/>
            <person name="Larsen D."/>
            <person name="Krusor M."/>
            <person name="Yao A.I."/>
            <person name="Wu D."/>
            <person name="Madern D."/>
            <person name="Eisen J.A."/>
            <person name="Darling A.E."/>
            <person name="Facciotti M.T."/>
        </authorList>
    </citation>
    <scope>NUCLEOTIDE SEQUENCE [LARGE SCALE GENOMIC DNA]</scope>
    <source>
        <strain evidence="2 3">DSM 8989</strain>
    </source>
</reference>
<dbReference type="RefSeq" id="WP_005043846.1">
    <property type="nucleotide sequence ID" value="NZ_AOME01000069.1"/>
</dbReference>
<dbReference type="EMBL" id="AOME01000069">
    <property type="protein sequence ID" value="EMA51006.1"/>
    <property type="molecule type" value="Genomic_DNA"/>
</dbReference>
<protein>
    <submittedName>
        <fullName evidence="2">Gas vesicle synthesis family protein</fullName>
    </submittedName>
</protein>